<evidence type="ECO:0000256" key="2">
    <source>
        <dbReference type="SAM" id="Coils"/>
    </source>
</evidence>
<dbReference type="AlphaFoldDB" id="A0A6L3ZG70"/>
<reference evidence="6 7" key="1">
    <citation type="submission" date="2019-10" db="EMBL/GenBank/DDBJ databases">
        <title>Genome sequence of Phaeocystidibacter marisrubri JCM30614 (type strain).</title>
        <authorList>
            <person name="Bowman J.P."/>
        </authorList>
    </citation>
    <scope>NUCLEOTIDE SEQUENCE [LARGE SCALE GENOMIC DNA]</scope>
    <source>
        <strain evidence="6 7">JCM 30614</strain>
    </source>
</reference>
<evidence type="ECO:0000259" key="5">
    <source>
        <dbReference type="Pfam" id="PF25989"/>
    </source>
</evidence>
<evidence type="ECO:0000313" key="7">
    <source>
        <dbReference type="Proteomes" id="UP000484164"/>
    </source>
</evidence>
<feature type="coiled-coil region" evidence="2">
    <location>
        <begin position="102"/>
        <end position="167"/>
    </location>
</feature>
<dbReference type="Gene3D" id="2.40.30.170">
    <property type="match status" value="1"/>
</dbReference>
<dbReference type="InterPro" id="IPR058625">
    <property type="entry name" value="MdtA-like_BSH"/>
</dbReference>
<dbReference type="OrthoDB" id="9784685at2"/>
<dbReference type="Gene3D" id="2.40.420.20">
    <property type="match status" value="1"/>
</dbReference>
<dbReference type="Pfam" id="PF25954">
    <property type="entry name" value="Beta-barrel_RND_2"/>
    <property type="match status" value="1"/>
</dbReference>
<dbReference type="NCBIfam" id="TIGR01730">
    <property type="entry name" value="RND_mfp"/>
    <property type="match status" value="1"/>
</dbReference>
<dbReference type="Gene3D" id="2.40.50.100">
    <property type="match status" value="1"/>
</dbReference>
<gene>
    <name evidence="6" type="ORF">F8C82_12280</name>
</gene>
<name>A0A6L3ZG70_9FLAO</name>
<protein>
    <submittedName>
        <fullName evidence="6">Efflux RND transporter periplasmic adaptor subunit</fullName>
    </submittedName>
</protein>
<proteinExistence type="inferred from homology"/>
<dbReference type="InterPro" id="IPR006143">
    <property type="entry name" value="RND_pump_MFP"/>
</dbReference>
<dbReference type="PANTHER" id="PTHR30469">
    <property type="entry name" value="MULTIDRUG RESISTANCE PROTEIN MDTA"/>
    <property type="match status" value="1"/>
</dbReference>
<dbReference type="InterPro" id="IPR058637">
    <property type="entry name" value="YknX-like_C"/>
</dbReference>
<dbReference type="Pfam" id="PF25917">
    <property type="entry name" value="BSH_RND"/>
    <property type="match status" value="1"/>
</dbReference>
<dbReference type="Gene3D" id="1.10.287.470">
    <property type="entry name" value="Helix hairpin bin"/>
    <property type="match status" value="1"/>
</dbReference>
<evidence type="ECO:0000259" key="3">
    <source>
        <dbReference type="Pfam" id="PF25917"/>
    </source>
</evidence>
<feature type="domain" description="YknX-like C-terminal permuted SH3-like" evidence="5">
    <location>
        <begin position="287"/>
        <end position="348"/>
    </location>
</feature>
<comment type="similarity">
    <text evidence="1">Belongs to the membrane fusion protein (MFP) (TC 8.A.1) family.</text>
</comment>
<dbReference type="EMBL" id="WBVQ01000002">
    <property type="protein sequence ID" value="KAB2816452.1"/>
    <property type="molecule type" value="Genomic_DNA"/>
</dbReference>
<organism evidence="6 7">
    <name type="scientific">Phaeocystidibacter marisrubri</name>
    <dbReference type="NCBI Taxonomy" id="1577780"/>
    <lineage>
        <taxon>Bacteria</taxon>
        <taxon>Pseudomonadati</taxon>
        <taxon>Bacteroidota</taxon>
        <taxon>Flavobacteriia</taxon>
        <taxon>Flavobacteriales</taxon>
        <taxon>Phaeocystidibacteraceae</taxon>
        <taxon>Phaeocystidibacter</taxon>
    </lineage>
</organism>
<dbReference type="InterPro" id="IPR058792">
    <property type="entry name" value="Beta-barrel_RND_2"/>
</dbReference>
<keyword evidence="2" id="KW-0175">Coiled coil</keyword>
<sequence>MKKTIIILASASILGLTAYKLYANKEEMKENAKLSEITSASIPVQITHPEKLALNTRVSADGTFEAKTDLTILSETQGKLVAVYKEKGVTVRKGDLLAQVDNELLRTQVAAARANFEKLQSDSARFTKLSESDAVTQRQLEDVRIGLMNARAQYRQVQKQLDNTYIRATTSGIINDDFVQEGAYVSPGMQLYNIVDISKLKLNVRLTANEILNVKEGDEINITSSVYPEDTFNGKVTAIAAKADGALKYNVEITLTNNSSRALKPGMYATAHFLFNSENETLYLDRNAIIGSVQNPQVFTIEDGKAHLKSITIGEVRSDRVEVLEGLSTSNEVITTGQINLEEGTVVNALNRQ</sequence>
<dbReference type="SUPFAM" id="SSF111369">
    <property type="entry name" value="HlyD-like secretion proteins"/>
    <property type="match status" value="1"/>
</dbReference>
<dbReference type="GO" id="GO:1990281">
    <property type="term" value="C:efflux pump complex"/>
    <property type="evidence" value="ECO:0007669"/>
    <property type="project" value="TreeGrafter"/>
</dbReference>
<keyword evidence="7" id="KW-1185">Reference proteome</keyword>
<feature type="domain" description="CusB-like beta-barrel" evidence="4">
    <location>
        <begin position="208"/>
        <end position="273"/>
    </location>
</feature>
<evidence type="ECO:0000259" key="4">
    <source>
        <dbReference type="Pfam" id="PF25954"/>
    </source>
</evidence>
<dbReference type="GO" id="GO:0015562">
    <property type="term" value="F:efflux transmembrane transporter activity"/>
    <property type="evidence" value="ECO:0007669"/>
    <property type="project" value="TreeGrafter"/>
</dbReference>
<dbReference type="Pfam" id="PF25989">
    <property type="entry name" value="YknX_C"/>
    <property type="match status" value="1"/>
</dbReference>
<dbReference type="RefSeq" id="WP_151693879.1">
    <property type="nucleotide sequence ID" value="NZ_BMGX01000001.1"/>
</dbReference>
<accession>A0A6L3ZG70</accession>
<evidence type="ECO:0000256" key="1">
    <source>
        <dbReference type="ARBA" id="ARBA00009477"/>
    </source>
</evidence>
<comment type="caution">
    <text evidence="6">The sequence shown here is derived from an EMBL/GenBank/DDBJ whole genome shotgun (WGS) entry which is preliminary data.</text>
</comment>
<feature type="domain" description="Multidrug resistance protein MdtA-like barrel-sandwich hybrid" evidence="3">
    <location>
        <begin position="71"/>
        <end position="196"/>
    </location>
</feature>
<dbReference type="Proteomes" id="UP000484164">
    <property type="component" value="Unassembled WGS sequence"/>
</dbReference>
<evidence type="ECO:0000313" key="6">
    <source>
        <dbReference type="EMBL" id="KAB2816452.1"/>
    </source>
</evidence>
<dbReference type="PANTHER" id="PTHR30469:SF15">
    <property type="entry name" value="HLYD FAMILY OF SECRETION PROTEINS"/>
    <property type="match status" value="1"/>
</dbReference>